<feature type="transmembrane region" description="Helical" evidence="6">
    <location>
        <begin position="12"/>
        <end position="28"/>
    </location>
</feature>
<evidence type="ECO:0000256" key="1">
    <source>
        <dbReference type="ARBA" id="ARBA00004651"/>
    </source>
</evidence>
<dbReference type="EMBL" id="BDME01000002">
    <property type="protein sequence ID" value="GAX87633.1"/>
    <property type="molecule type" value="Genomic_DNA"/>
</dbReference>
<proteinExistence type="predicted"/>
<sequence>MGNVKFKKKIKLLIKILFIFSAFFIIINKIDINKLKEIKLIYPSFLFLAFITFNISQIISALRVHNYLKNIKVTPSFKTQLMLYYLGMFYNILLPGGIGGDAYKAYKFQKKFEVGYKKIIKALLIDRFSGLFAIFVIISVLVFFSSFKVFLVYASSLLLISPFVLYFIHKYLFFEFKKSFFKTFIFSLIIQSLQLITFILILFAFNVKENLIDYGILFLISSIISVIPISIGGVGLRELTFLYAAKYFNINAEAGILSAFLFFIITLISSSIGILFIRSKHV</sequence>
<evidence type="ECO:0000313" key="7">
    <source>
        <dbReference type="EMBL" id="GAX87633.1"/>
    </source>
</evidence>
<dbReference type="PANTHER" id="PTHR40277:SF1">
    <property type="entry name" value="BLL5419 PROTEIN"/>
    <property type="match status" value="1"/>
</dbReference>
<feature type="transmembrane region" description="Helical" evidence="6">
    <location>
        <begin position="256"/>
        <end position="277"/>
    </location>
</feature>
<keyword evidence="3 6" id="KW-0812">Transmembrane</keyword>
<feature type="transmembrane region" description="Helical" evidence="6">
    <location>
        <begin position="40"/>
        <end position="62"/>
    </location>
</feature>
<dbReference type="PANTHER" id="PTHR40277">
    <property type="entry name" value="BLL5419 PROTEIN"/>
    <property type="match status" value="1"/>
</dbReference>
<reference evidence="7 8" key="1">
    <citation type="journal article" date="2017" name="Syst. Appl. Microbiol.">
        <title>Lebetimonas natsushimae sp. nov., a novel strictly anaerobic, moderately thermophilic chemoautotroph isolated from a deep-sea hydrothermal vent polychaete nest in the Mid-Okinawa Trough.</title>
        <authorList>
            <person name="Nagata R."/>
            <person name="Takaki Y."/>
            <person name="Tame A."/>
            <person name="Nunoura T."/>
            <person name="Muto H."/>
            <person name="Mino S."/>
            <person name="Sawayama S."/>
            <person name="Takai K."/>
            <person name="Nakagawa S."/>
        </authorList>
    </citation>
    <scope>NUCLEOTIDE SEQUENCE [LARGE SCALE GENOMIC DNA]</scope>
    <source>
        <strain evidence="7 8">HS1857</strain>
    </source>
</reference>
<evidence type="ECO:0008006" key="9">
    <source>
        <dbReference type="Google" id="ProtNLM"/>
    </source>
</evidence>
<accession>A0A292YEE4</accession>
<dbReference type="InterPro" id="IPR022791">
    <property type="entry name" value="L-PG_synthase/AglD"/>
</dbReference>
<dbReference type="GO" id="GO:0005886">
    <property type="term" value="C:plasma membrane"/>
    <property type="evidence" value="ECO:0007669"/>
    <property type="project" value="UniProtKB-SubCell"/>
</dbReference>
<gene>
    <name evidence="7" type="ORF">LNAT_P0930</name>
</gene>
<dbReference type="Proteomes" id="UP000217944">
    <property type="component" value="Unassembled WGS sequence"/>
</dbReference>
<evidence type="ECO:0000256" key="2">
    <source>
        <dbReference type="ARBA" id="ARBA00022475"/>
    </source>
</evidence>
<feature type="transmembrane region" description="Helical" evidence="6">
    <location>
        <begin position="124"/>
        <end position="144"/>
    </location>
</feature>
<protein>
    <recommendedName>
        <fullName evidence="9">Flippase-like domain-containing protein</fullName>
    </recommendedName>
</protein>
<dbReference type="OrthoDB" id="9788795at2"/>
<keyword evidence="5 6" id="KW-0472">Membrane</keyword>
<evidence type="ECO:0000256" key="4">
    <source>
        <dbReference type="ARBA" id="ARBA00022989"/>
    </source>
</evidence>
<feature type="transmembrane region" description="Helical" evidence="6">
    <location>
        <begin position="180"/>
        <end position="205"/>
    </location>
</feature>
<feature type="transmembrane region" description="Helical" evidence="6">
    <location>
        <begin position="150"/>
        <end position="168"/>
    </location>
</feature>
<dbReference type="RefSeq" id="WP_096258876.1">
    <property type="nucleotide sequence ID" value="NZ_BDME01000002.1"/>
</dbReference>
<keyword evidence="2" id="KW-1003">Cell membrane</keyword>
<dbReference type="AlphaFoldDB" id="A0A292YEE4"/>
<evidence type="ECO:0000256" key="6">
    <source>
        <dbReference type="SAM" id="Phobius"/>
    </source>
</evidence>
<keyword evidence="4 6" id="KW-1133">Transmembrane helix</keyword>
<evidence type="ECO:0000256" key="3">
    <source>
        <dbReference type="ARBA" id="ARBA00022692"/>
    </source>
</evidence>
<name>A0A292YEE4_9BACT</name>
<organism evidence="7 8">
    <name type="scientific">Lebetimonas natsushimae</name>
    <dbReference type="NCBI Taxonomy" id="1936991"/>
    <lineage>
        <taxon>Bacteria</taxon>
        <taxon>Pseudomonadati</taxon>
        <taxon>Campylobacterota</taxon>
        <taxon>Epsilonproteobacteria</taxon>
        <taxon>Nautiliales</taxon>
        <taxon>Nautiliaceae</taxon>
        <taxon>Lebetimonas</taxon>
    </lineage>
</organism>
<keyword evidence="8" id="KW-1185">Reference proteome</keyword>
<dbReference type="Pfam" id="PF03706">
    <property type="entry name" value="LPG_synthase_TM"/>
    <property type="match status" value="1"/>
</dbReference>
<evidence type="ECO:0000256" key="5">
    <source>
        <dbReference type="ARBA" id="ARBA00023136"/>
    </source>
</evidence>
<comment type="caution">
    <text evidence="7">The sequence shown here is derived from an EMBL/GenBank/DDBJ whole genome shotgun (WGS) entry which is preliminary data.</text>
</comment>
<comment type="subcellular location">
    <subcellularLocation>
        <location evidence="1">Cell membrane</location>
        <topology evidence="1">Multi-pass membrane protein</topology>
    </subcellularLocation>
</comment>
<evidence type="ECO:0000313" key="8">
    <source>
        <dbReference type="Proteomes" id="UP000217944"/>
    </source>
</evidence>
<feature type="transmembrane region" description="Helical" evidence="6">
    <location>
        <begin position="82"/>
        <end position="103"/>
    </location>
</feature>
<feature type="transmembrane region" description="Helical" evidence="6">
    <location>
        <begin position="211"/>
        <end position="236"/>
    </location>
</feature>